<evidence type="ECO:0000256" key="10">
    <source>
        <dbReference type="ARBA" id="ARBA00022840"/>
    </source>
</evidence>
<dbReference type="GO" id="GO:0046872">
    <property type="term" value="F:metal ion binding"/>
    <property type="evidence" value="ECO:0007669"/>
    <property type="project" value="UniProtKB-KW"/>
</dbReference>
<dbReference type="InterPro" id="IPR000719">
    <property type="entry name" value="Prot_kinase_dom"/>
</dbReference>
<accession>A0AAU9JYJ7</accession>
<sequence length="144" mass="16932">MGCCTSQQDQEVKKTKTLKPKPHSRKMSIKQGNFVKFFECKVTKNYELGDTWLEDGYYEVKIGTEKKTGLQRAIKSILVDANDRYKNDKVLDEVEVLRKLDHPNIIKVYEVYDDKIYLHIVTELWRRIIRKNGPNGKFFRKSGS</sequence>
<dbReference type="EC" id="2.7.11.1" evidence="2"/>
<evidence type="ECO:0000256" key="12">
    <source>
        <dbReference type="ARBA" id="ARBA00047899"/>
    </source>
</evidence>
<dbReference type="Pfam" id="PF00069">
    <property type="entry name" value="Pkinase"/>
    <property type="match status" value="1"/>
</dbReference>
<reference evidence="16" key="1">
    <citation type="submission" date="2021-09" db="EMBL/GenBank/DDBJ databases">
        <authorList>
            <consortium name="AG Swart"/>
            <person name="Singh M."/>
            <person name="Singh A."/>
            <person name="Seah K."/>
            <person name="Emmerich C."/>
        </authorList>
    </citation>
    <scope>NUCLEOTIDE SEQUENCE</scope>
    <source>
        <strain evidence="16">ATCC30299</strain>
    </source>
</reference>
<evidence type="ECO:0000256" key="11">
    <source>
        <dbReference type="ARBA" id="ARBA00024334"/>
    </source>
</evidence>
<gene>
    <name evidence="16" type="ORF">BSTOLATCC_MIC52460</name>
</gene>
<dbReference type="GO" id="GO:0004674">
    <property type="term" value="F:protein serine/threonine kinase activity"/>
    <property type="evidence" value="ECO:0007669"/>
    <property type="project" value="UniProtKB-KW"/>
</dbReference>
<evidence type="ECO:0000256" key="1">
    <source>
        <dbReference type="ARBA" id="ARBA00001946"/>
    </source>
</evidence>
<comment type="similarity">
    <text evidence="11">Belongs to the protein kinase superfamily. Ser/Thr protein kinase family. CDPK subfamily.</text>
</comment>
<dbReference type="InterPro" id="IPR011009">
    <property type="entry name" value="Kinase-like_dom_sf"/>
</dbReference>
<keyword evidence="3" id="KW-0723">Serine/threonine-protein kinase</keyword>
<keyword evidence="6" id="KW-0677">Repeat</keyword>
<keyword evidence="8" id="KW-0418">Kinase</keyword>
<organism evidence="16 17">
    <name type="scientific">Blepharisma stoltei</name>
    <dbReference type="NCBI Taxonomy" id="1481888"/>
    <lineage>
        <taxon>Eukaryota</taxon>
        <taxon>Sar</taxon>
        <taxon>Alveolata</taxon>
        <taxon>Ciliophora</taxon>
        <taxon>Postciliodesmatophora</taxon>
        <taxon>Heterotrichea</taxon>
        <taxon>Heterotrichida</taxon>
        <taxon>Blepharismidae</taxon>
        <taxon>Blepharisma</taxon>
    </lineage>
</organism>
<keyword evidence="4" id="KW-0808">Transferase</keyword>
<evidence type="ECO:0000259" key="15">
    <source>
        <dbReference type="PROSITE" id="PS50011"/>
    </source>
</evidence>
<evidence type="ECO:0000256" key="2">
    <source>
        <dbReference type="ARBA" id="ARBA00012513"/>
    </source>
</evidence>
<dbReference type="SUPFAM" id="SSF56112">
    <property type="entry name" value="Protein kinase-like (PK-like)"/>
    <property type="match status" value="1"/>
</dbReference>
<comment type="caution">
    <text evidence="16">The sequence shown here is derived from an EMBL/GenBank/DDBJ whole genome shotgun (WGS) entry which is preliminary data.</text>
</comment>
<evidence type="ECO:0000256" key="9">
    <source>
        <dbReference type="ARBA" id="ARBA00022837"/>
    </source>
</evidence>
<evidence type="ECO:0000256" key="14">
    <source>
        <dbReference type="SAM" id="MobiDB-lite"/>
    </source>
</evidence>
<name>A0AAU9JYJ7_9CILI</name>
<dbReference type="GO" id="GO:0005524">
    <property type="term" value="F:ATP binding"/>
    <property type="evidence" value="ECO:0007669"/>
    <property type="project" value="UniProtKB-KW"/>
</dbReference>
<evidence type="ECO:0000256" key="5">
    <source>
        <dbReference type="ARBA" id="ARBA00022723"/>
    </source>
</evidence>
<evidence type="ECO:0000313" key="16">
    <source>
        <dbReference type="EMBL" id="CAG9331054.1"/>
    </source>
</evidence>
<keyword evidence="5" id="KW-0479">Metal-binding</keyword>
<keyword evidence="17" id="KW-1185">Reference proteome</keyword>
<feature type="compositionally biased region" description="Basic residues" evidence="14">
    <location>
        <begin position="15"/>
        <end position="26"/>
    </location>
</feature>
<dbReference type="PANTHER" id="PTHR24346:SF30">
    <property type="entry name" value="MATERNAL EMBRYONIC LEUCINE ZIPPER KINASE"/>
    <property type="match status" value="1"/>
</dbReference>
<evidence type="ECO:0000256" key="6">
    <source>
        <dbReference type="ARBA" id="ARBA00022737"/>
    </source>
</evidence>
<dbReference type="Gene3D" id="3.30.200.20">
    <property type="entry name" value="Phosphorylase Kinase, domain 1"/>
    <property type="match status" value="1"/>
</dbReference>
<dbReference type="FunFam" id="3.30.200.20:FF:000315">
    <property type="entry name" value="Calcium-dependent protein kinase 3"/>
    <property type="match status" value="1"/>
</dbReference>
<protein>
    <recommendedName>
        <fullName evidence="2">non-specific serine/threonine protein kinase</fullName>
        <ecNumber evidence="2">2.7.11.1</ecNumber>
    </recommendedName>
</protein>
<keyword evidence="9" id="KW-0106">Calcium</keyword>
<evidence type="ECO:0000256" key="13">
    <source>
        <dbReference type="ARBA" id="ARBA00048679"/>
    </source>
</evidence>
<keyword evidence="10" id="KW-0067">ATP-binding</keyword>
<dbReference type="GO" id="GO:0035556">
    <property type="term" value="P:intracellular signal transduction"/>
    <property type="evidence" value="ECO:0007669"/>
    <property type="project" value="TreeGrafter"/>
</dbReference>
<evidence type="ECO:0000256" key="7">
    <source>
        <dbReference type="ARBA" id="ARBA00022741"/>
    </source>
</evidence>
<dbReference type="GO" id="GO:0005737">
    <property type="term" value="C:cytoplasm"/>
    <property type="evidence" value="ECO:0007669"/>
    <property type="project" value="TreeGrafter"/>
</dbReference>
<dbReference type="PANTHER" id="PTHR24346">
    <property type="entry name" value="MAP/MICROTUBULE AFFINITY-REGULATING KINASE"/>
    <property type="match status" value="1"/>
</dbReference>
<feature type="region of interest" description="Disordered" evidence="14">
    <location>
        <begin position="1"/>
        <end position="26"/>
    </location>
</feature>
<comment type="catalytic activity">
    <reaction evidence="13">
        <text>L-seryl-[protein] + ATP = O-phospho-L-seryl-[protein] + ADP + H(+)</text>
        <dbReference type="Rhea" id="RHEA:17989"/>
        <dbReference type="Rhea" id="RHEA-COMP:9863"/>
        <dbReference type="Rhea" id="RHEA-COMP:11604"/>
        <dbReference type="ChEBI" id="CHEBI:15378"/>
        <dbReference type="ChEBI" id="CHEBI:29999"/>
        <dbReference type="ChEBI" id="CHEBI:30616"/>
        <dbReference type="ChEBI" id="CHEBI:83421"/>
        <dbReference type="ChEBI" id="CHEBI:456216"/>
        <dbReference type="EC" id="2.7.11.1"/>
    </reaction>
</comment>
<comment type="catalytic activity">
    <reaction evidence="12">
        <text>L-threonyl-[protein] + ATP = O-phospho-L-threonyl-[protein] + ADP + H(+)</text>
        <dbReference type="Rhea" id="RHEA:46608"/>
        <dbReference type="Rhea" id="RHEA-COMP:11060"/>
        <dbReference type="Rhea" id="RHEA-COMP:11605"/>
        <dbReference type="ChEBI" id="CHEBI:15378"/>
        <dbReference type="ChEBI" id="CHEBI:30013"/>
        <dbReference type="ChEBI" id="CHEBI:30616"/>
        <dbReference type="ChEBI" id="CHEBI:61977"/>
        <dbReference type="ChEBI" id="CHEBI:456216"/>
        <dbReference type="EC" id="2.7.11.1"/>
    </reaction>
</comment>
<evidence type="ECO:0000256" key="4">
    <source>
        <dbReference type="ARBA" id="ARBA00022679"/>
    </source>
</evidence>
<evidence type="ECO:0000313" key="17">
    <source>
        <dbReference type="Proteomes" id="UP001162131"/>
    </source>
</evidence>
<evidence type="ECO:0000256" key="3">
    <source>
        <dbReference type="ARBA" id="ARBA00022527"/>
    </source>
</evidence>
<evidence type="ECO:0000256" key="8">
    <source>
        <dbReference type="ARBA" id="ARBA00022777"/>
    </source>
</evidence>
<dbReference type="AlphaFoldDB" id="A0AAU9JYJ7"/>
<proteinExistence type="inferred from homology"/>
<dbReference type="EMBL" id="CAJZBQ010000052">
    <property type="protein sequence ID" value="CAG9331054.1"/>
    <property type="molecule type" value="Genomic_DNA"/>
</dbReference>
<feature type="domain" description="Protein kinase" evidence="15">
    <location>
        <begin position="46"/>
        <end position="144"/>
    </location>
</feature>
<comment type="cofactor">
    <cofactor evidence="1">
        <name>Mg(2+)</name>
        <dbReference type="ChEBI" id="CHEBI:18420"/>
    </cofactor>
</comment>
<dbReference type="PROSITE" id="PS50011">
    <property type="entry name" value="PROTEIN_KINASE_DOM"/>
    <property type="match status" value="1"/>
</dbReference>
<keyword evidence="7" id="KW-0547">Nucleotide-binding</keyword>
<dbReference type="Proteomes" id="UP001162131">
    <property type="component" value="Unassembled WGS sequence"/>
</dbReference>